<dbReference type="SUPFAM" id="SSF49599">
    <property type="entry name" value="TRAF domain-like"/>
    <property type="match status" value="1"/>
</dbReference>
<dbReference type="Gene3D" id="1.25.40.20">
    <property type="entry name" value="Ankyrin repeat-containing domain"/>
    <property type="match status" value="1"/>
</dbReference>
<keyword evidence="3" id="KW-1185">Reference proteome</keyword>
<feature type="compositionally biased region" description="Gly residues" evidence="1">
    <location>
        <begin position="474"/>
        <end position="578"/>
    </location>
</feature>
<dbReference type="KEGG" id="ehx:EMIHUDRAFT_114918"/>
<feature type="region of interest" description="Disordered" evidence="1">
    <location>
        <begin position="395"/>
        <end position="438"/>
    </location>
</feature>
<reference evidence="2" key="2">
    <citation type="submission" date="2024-10" db="UniProtKB">
        <authorList>
            <consortium name="EnsemblProtists"/>
        </authorList>
    </citation>
    <scope>IDENTIFICATION</scope>
</reference>
<protein>
    <recommendedName>
        <fullName evidence="4">MATH domain-containing protein</fullName>
    </recommendedName>
</protein>
<dbReference type="PANTHER" id="PTHR46586:SF3">
    <property type="entry name" value="ANKYRIN REPEAT-CONTAINING PROTEIN"/>
    <property type="match status" value="1"/>
</dbReference>
<evidence type="ECO:0000313" key="3">
    <source>
        <dbReference type="Proteomes" id="UP000013827"/>
    </source>
</evidence>
<accession>A0A0D3JTM7</accession>
<dbReference type="HOGENOM" id="CLU_455932_0_0_1"/>
<dbReference type="InterPro" id="IPR036770">
    <property type="entry name" value="Ankyrin_rpt-contain_sf"/>
</dbReference>
<evidence type="ECO:0008006" key="4">
    <source>
        <dbReference type="Google" id="ProtNLM"/>
    </source>
</evidence>
<dbReference type="EnsemblProtists" id="EOD26862">
    <property type="protein sequence ID" value="EOD26862"/>
    <property type="gene ID" value="EMIHUDRAFT_114918"/>
</dbReference>
<proteinExistence type="predicted"/>
<sequence length="599" mass="61644">MAASDPGTHAPTILECLGSEELMRLVTDLVENGDALCAALACTAMRDAIWARAPRAEEAEYTWHVNMYDVALRDTVYSPIFKSGQCRWRLLLDAAKSDDASHLFSALKPNLGYPKLVTVAELCEAGSGYVADGKLVVSVKVRAQAARPPFLWRPRLCTPLRDCLSSPARLRWCIETFPVLRPLMCETAAAVGDLHLFKMLRCLTDDAYLMPWDEGTARAAARAGHHELLKLARGVGCPWEEEHMLEYAAESGSVEMATWLHEEGIRWSGKEPGIAAACGHLHFLQWALEAGGAAWDADMYTWPAATGQLDVLRWLNADLDLLSGDSGPRGWRFKVCLYAAAGGQLEVLRWATTVGSEDDPVGPLTAFIVAETLEVAAANGRRTQAFANLVDDPMSSSQMSVIDNPTPRPHDTVKRNRSSNANAALDCGGGSGGGPSEAEHSIGVAHLAGTLLKHLRVQQPEDWRALALTQVDTHGGGGGGGPGGGGGGGGGGEGDAEGGGGDGEADGGSGDGDADGGGGDGEADGGGGDGEADGGGGDGEADGGGGEGEADGGGGDGEADGGGGDGDIEGGGGDGSRGPGNDDSTPGDVLRGGDTRAPI</sequence>
<name>A0A0D3JTM7_EMIH1</name>
<dbReference type="GeneID" id="17272407"/>
<organism evidence="2 3">
    <name type="scientific">Emiliania huxleyi (strain CCMP1516)</name>
    <dbReference type="NCBI Taxonomy" id="280463"/>
    <lineage>
        <taxon>Eukaryota</taxon>
        <taxon>Haptista</taxon>
        <taxon>Haptophyta</taxon>
        <taxon>Prymnesiophyceae</taxon>
        <taxon>Isochrysidales</taxon>
        <taxon>Noelaerhabdaceae</taxon>
        <taxon>Emiliania</taxon>
    </lineage>
</organism>
<reference evidence="3" key="1">
    <citation type="journal article" date="2013" name="Nature">
        <title>Pan genome of the phytoplankton Emiliania underpins its global distribution.</title>
        <authorList>
            <person name="Read B.A."/>
            <person name="Kegel J."/>
            <person name="Klute M.J."/>
            <person name="Kuo A."/>
            <person name="Lefebvre S.C."/>
            <person name="Maumus F."/>
            <person name="Mayer C."/>
            <person name="Miller J."/>
            <person name="Monier A."/>
            <person name="Salamov A."/>
            <person name="Young J."/>
            <person name="Aguilar M."/>
            <person name="Claverie J.M."/>
            <person name="Frickenhaus S."/>
            <person name="Gonzalez K."/>
            <person name="Herman E.K."/>
            <person name="Lin Y.C."/>
            <person name="Napier J."/>
            <person name="Ogata H."/>
            <person name="Sarno A.F."/>
            <person name="Shmutz J."/>
            <person name="Schroeder D."/>
            <person name="de Vargas C."/>
            <person name="Verret F."/>
            <person name="von Dassow P."/>
            <person name="Valentin K."/>
            <person name="Van de Peer Y."/>
            <person name="Wheeler G."/>
            <person name="Dacks J.B."/>
            <person name="Delwiche C.F."/>
            <person name="Dyhrman S.T."/>
            <person name="Glockner G."/>
            <person name="John U."/>
            <person name="Richards T."/>
            <person name="Worden A.Z."/>
            <person name="Zhang X."/>
            <person name="Grigoriev I.V."/>
            <person name="Allen A.E."/>
            <person name="Bidle K."/>
            <person name="Borodovsky M."/>
            <person name="Bowler C."/>
            <person name="Brownlee C."/>
            <person name="Cock J.M."/>
            <person name="Elias M."/>
            <person name="Gladyshev V.N."/>
            <person name="Groth M."/>
            <person name="Guda C."/>
            <person name="Hadaegh A."/>
            <person name="Iglesias-Rodriguez M.D."/>
            <person name="Jenkins J."/>
            <person name="Jones B.M."/>
            <person name="Lawson T."/>
            <person name="Leese F."/>
            <person name="Lindquist E."/>
            <person name="Lobanov A."/>
            <person name="Lomsadze A."/>
            <person name="Malik S.B."/>
            <person name="Marsh M.E."/>
            <person name="Mackinder L."/>
            <person name="Mock T."/>
            <person name="Mueller-Roeber B."/>
            <person name="Pagarete A."/>
            <person name="Parker M."/>
            <person name="Probert I."/>
            <person name="Quesneville H."/>
            <person name="Raines C."/>
            <person name="Rensing S.A."/>
            <person name="Riano-Pachon D.M."/>
            <person name="Richier S."/>
            <person name="Rokitta S."/>
            <person name="Shiraiwa Y."/>
            <person name="Soanes D.M."/>
            <person name="van der Giezen M."/>
            <person name="Wahlund T.M."/>
            <person name="Williams B."/>
            <person name="Wilson W."/>
            <person name="Wolfe G."/>
            <person name="Wurch L.L."/>
        </authorList>
    </citation>
    <scope>NUCLEOTIDE SEQUENCE</scope>
</reference>
<dbReference type="AlphaFoldDB" id="A0A0D3JTM7"/>
<dbReference type="InterPro" id="IPR052050">
    <property type="entry name" value="SecEffector_AnkRepeat"/>
</dbReference>
<dbReference type="SUPFAM" id="SSF140860">
    <property type="entry name" value="Pseudo ankyrin repeat-like"/>
    <property type="match status" value="1"/>
</dbReference>
<dbReference type="RefSeq" id="XP_005779291.1">
    <property type="nucleotide sequence ID" value="XM_005779234.1"/>
</dbReference>
<evidence type="ECO:0000313" key="2">
    <source>
        <dbReference type="EnsemblProtists" id="EOD26862"/>
    </source>
</evidence>
<dbReference type="PaxDb" id="2903-EOD26862"/>
<dbReference type="PANTHER" id="PTHR46586">
    <property type="entry name" value="ANKYRIN REPEAT-CONTAINING PROTEIN"/>
    <property type="match status" value="1"/>
</dbReference>
<dbReference type="Proteomes" id="UP000013827">
    <property type="component" value="Unassembled WGS sequence"/>
</dbReference>
<evidence type="ECO:0000256" key="1">
    <source>
        <dbReference type="SAM" id="MobiDB-lite"/>
    </source>
</evidence>
<feature type="region of interest" description="Disordered" evidence="1">
    <location>
        <begin position="471"/>
        <end position="599"/>
    </location>
</feature>